<dbReference type="EMBL" id="CXPG01000012">
    <property type="protein sequence ID" value="CTQ31887.1"/>
    <property type="molecule type" value="Genomic_DNA"/>
</dbReference>
<organism evidence="2 3">
    <name type="scientific">Jannaschia rubra</name>
    <dbReference type="NCBI Taxonomy" id="282197"/>
    <lineage>
        <taxon>Bacteria</taxon>
        <taxon>Pseudomonadati</taxon>
        <taxon>Pseudomonadota</taxon>
        <taxon>Alphaproteobacteria</taxon>
        <taxon>Rhodobacterales</taxon>
        <taxon>Roseobacteraceae</taxon>
        <taxon>Jannaschia</taxon>
    </lineage>
</organism>
<dbReference type="Pfam" id="PF00534">
    <property type="entry name" value="Glycos_transf_1"/>
    <property type="match status" value="1"/>
</dbReference>
<sequence length="411" mass="44257">MPTLPDCKIGYVLKRYPRFSETFILTEILAHEAAGLEIEIFALRSVEETHFQDMLGQVRALVTRVPDSFRTPDALWSLICDARDRLPGGWDALATIEGAAGRDVAQAIVVALACHERGVGHLHAHFGTVSTTVARLAARLAGITYSFTAHAKDIYHDYDEPVELERKLRDAATAVTVSDYNVSFLRDRYGDAAGNVVRLYNGLDLDRFTHALPSERGTEVLAVGRLIEKKGFDVLIEAMGLLRDRGQKATCRIIGAGEQGPALAAQIAEAGLGDVVRLDGPRPQAEVIAALRDAAVFACPCVVGEDGNRDGLPTVLLEAMALGTPCVATDVTGIPELVRDGETGFCVPERDAPALADAIASLLDDPECGKRLSRSARDLIEREFDIRRNTAQLRDIFAAATGAATCERGAA</sequence>
<dbReference type="GO" id="GO:0016757">
    <property type="term" value="F:glycosyltransferase activity"/>
    <property type="evidence" value="ECO:0007669"/>
    <property type="project" value="UniProtKB-KW"/>
</dbReference>
<keyword evidence="2" id="KW-0808">Transferase</keyword>
<evidence type="ECO:0000259" key="1">
    <source>
        <dbReference type="Pfam" id="PF00534"/>
    </source>
</evidence>
<dbReference type="PANTHER" id="PTHR45947:SF14">
    <property type="entry name" value="SLL1723 PROTEIN"/>
    <property type="match status" value="1"/>
</dbReference>
<proteinExistence type="predicted"/>
<keyword evidence="3" id="KW-1185">Reference proteome</keyword>
<evidence type="ECO:0000313" key="2">
    <source>
        <dbReference type="EMBL" id="CTQ31887.1"/>
    </source>
</evidence>
<feature type="domain" description="Glycosyl transferase family 1" evidence="1">
    <location>
        <begin position="216"/>
        <end position="377"/>
    </location>
</feature>
<dbReference type="Gene3D" id="3.40.50.2000">
    <property type="entry name" value="Glycogen Phosphorylase B"/>
    <property type="match status" value="2"/>
</dbReference>
<accession>A0A0M6XMU0</accession>
<dbReference type="Proteomes" id="UP000048908">
    <property type="component" value="Unassembled WGS sequence"/>
</dbReference>
<keyword evidence="2" id="KW-0328">Glycosyltransferase</keyword>
<dbReference type="AlphaFoldDB" id="A0A0M6XMU0"/>
<protein>
    <submittedName>
        <fullName evidence="2">Glycosyltransferase KanE</fullName>
        <ecNumber evidence="2">2.4.1.-</ecNumber>
    </submittedName>
</protein>
<gene>
    <name evidence="2" type="primary">kanE</name>
    <name evidence="2" type="ORF">JAN5088_00646</name>
</gene>
<dbReference type="OrthoDB" id="9790710at2"/>
<dbReference type="STRING" id="282197.SAMN04488517_11526"/>
<dbReference type="RefSeq" id="WP_055681362.1">
    <property type="nucleotide sequence ID" value="NZ_CXPG01000012.1"/>
</dbReference>
<dbReference type="SUPFAM" id="SSF53756">
    <property type="entry name" value="UDP-Glycosyltransferase/glycogen phosphorylase"/>
    <property type="match status" value="1"/>
</dbReference>
<dbReference type="PANTHER" id="PTHR45947">
    <property type="entry name" value="SULFOQUINOVOSYL TRANSFERASE SQD2"/>
    <property type="match status" value="1"/>
</dbReference>
<dbReference type="InterPro" id="IPR001296">
    <property type="entry name" value="Glyco_trans_1"/>
</dbReference>
<evidence type="ECO:0000313" key="3">
    <source>
        <dbReference type="Proteomes" id="UP000048908"/>
    </source>
</evidence>
<dbReference type="InterPro" id="IPR050194">
    <property type="entry name" value="Glycosyltransferase_grp1"/>
</dbReference>
<dbReference type="CDD" id="cd03801">
    <property type="entry name" value="GT4_PimA-like"/>
    <property type="match status" value="1"/>
</dbReference>
<dbReference type="EC" id="2.4.1.-" evidence="2"/>
<reference evidence="2 3" key="1">
    <citation type="submission" date="2015-07" db="EMBL/GenBank/DDBJ databases">
        <authorList>
            <person name="Noorani M."/>
        </authorList>
    </citation>
    <scope>NUCLEOTIDE SEQUENCE [LARGE SCALE GENOMIC DNA]</scope>
    <source>
        <strain evidence="2 3">CECT 5088</strain>
    </source>
</reference>
<name>A0A0M6XMU0_9RHOB</name>